<evidence type="ECO:0000256" key="11">
    <source>
        <dbReference type="SAM" id="SignalP"/>
    </source>
</evidence>
<evidence type="ECO:0000256" key="6">
    <source>
        <dbReference type="ARBA" id="ARBA00023006"/>
    </source>
</evidence>
<evidence type="ECO:0000313" key="14">
    <source>
        <dbReference type="Proteomes" id="UP000023152"/>
    </source>
</evidence>
<organism evidence="13 14">
    <name type="scientific">Reticulomyxa filosa</name>
    <dbReference type="NCBI Taxonomy" id="46433"/>
    <lineage>
        <taxon>Eukaryota</taxon>
        <taxon>Sar</taxon>
        <taxon>Rhizaria</taxon>
        <taxon>Retaria</taxon>
        <taxon>Foraminifera</taxon>
        <taxon>Monothalamids</taxon>
        <taxon>Reticulomyxidae</taxon>
        <taxon>Reticulomyxa</taxon>
    </lineage>
</organism>
<protein>
    <recommendedName>
        <fullName evidence="2">Ubiquitin-like modifier-activating enzyme ATG7</fullName>
    </recommendedName>
    <alternativeName>
        <fullName evidence="7 9">ATG12-activating enzyme E1 ATG7</fullName>
    </alternativeName>
    <alternativeName>
        <fullName evidence="8">Autophagy-related protein 7</fullName>
    </alternativeName>
    <alternativeName>
        <fullName evidence="3">Ubiquitin-like modifier-activating enzyme atg7</fullName>
    </alternativeName>
</protein>
<evidence type="ECO:0000256" key="8">
    <source>
        <dbReference type="ARBA" id="ARBA00030242"/>
    </source>
</evidence>
<dbReference type="EMBL" id="ASPP01006263">
    <property type="protein sequence ID" value="ETO29085.1"/>
    <property type="molecule type" value="Genomic_DNA"/>
</dbReference>
<dbReference type="Proteomes" id="UP000023152">
    <property type="component" value="Unassembled WGS sequence"/>
</dbReference>
<feature type="chain" id="PRO_5004976869" description="Ubiquitin-like modifier-activating enzyme ATG7" evidence="11">
    <location>
        <begin position="18"/>
        <end position="232"/>
    </location>
</feature>
<evidence type="ECO:0000256" key="3">
    <source>
        <dbReference type="ARBA" id="ARBA00018730"/>
    </source>
</evidence>
<dbReference type="OrthoDB" id="6019702at2759"/>
<comment type="caution">
    <text evidence="13">The sequence shown here is derived from an EMBL/GenBank/DDBJ whole genome shotgun (WGS) entry which is preliminary data.</text>
</comment>
<evidence type="ECO:0000256" key="2">
    <source>
        <dbReference type="ARBA" id="ARBA00017647"/>
    </source>
</evidence>
<evidence type="ECO:0000256" key="4">
    <source>
        <dbReference type="ARBA" id="ARBA00022448"/>
    </source>
</evidence>
<dbReference type="Gene3D" id="3.40.140.70">
    <property type="entry name" value="Ubiquitin-like modifier-activating enzyme ATG7 N-terminal domain"/>
    <property type="match status" value="1"/>
</dbReference>
<accession>X6NS26</accession>
<feature type="compositionally biased region" description="Basic and acidic residues" evidence="10">
    <location>
        <begin position="33"/>
        <end position="44"/>
    </location>
</feature>
<comment type="similarity">
    <text evidence="1">Belongs to the ATG7 family.</text>
</comment>
<dbReference type="Pfam" id="PF16420">
    <property type="entry name" value="ATG7_N"/>
    <property type="match status" value="1"/>
</dbReference>
<dbReference type="InterPro" id="IPR032197">
    <property type="entry name" value="Atg7_N"/>
</dbReference>
<keyword evidence="4" id="KW-0813">Transport</keyword>
<evidence type="ECO:0000259" key="12">
    <source>
        <dbReference type="Pfam" id="PF16420"/>
    </source>
</evidence>
<evidence type="ECO:0000256" key="10">
    <source>
        <dbReference type="SAM" id="MobiDB-lite"/>
    </source>
</evidence>
<keyword evidence="11" id="KW-0732">Signal</keyword>
<evidence type="ECO:0000256" key="5">
    <source>
        <dbReference type="ARBA" id="ARBA00022927"/>
    </source>
</evidence>
<keyword evidence="6" id="KW-0072">Autophagy</keyword>
<feature type="domain" description="Ubiquitin-like modifier-activating enzyme Atg7 N-terminal" evidence="12">
    <location>
        <begin position="62"/>
        <end position="218"/>
    </location>
</feature>
<evidence type="ECO:0000256" key="7">
    <source>
        <dbReference type="ARBA" id="ARBA00029897"/>
    </source>
</evidence>
<proteinExistence type="inferred from homology"/>
<sequence length="232" mass="26798">MLLFFFLYIFICQKKQTCTLSKKKKKKLSGSDQSDKKDNKELRSGEATSPTALAENDNPNQLRFQPLSSVVSPQFWTAFARLKKDILKLSEEPIDIIGTFTSGYYHKQAKLPPRIFIDEKSLGSNGSGQSDIPRFYFTCPGRLINCNTYEAFKNMDKKKLLLEESAKILKDIQTQKVLEDPSLLQRFLMLSFADLKKHTYAYWLCFPAIVPDNLEMQKHRVHAFADYFTVKE</sequence>
<keyword evidence="14" id="KW-1185">Reference proteome</keyword>
<feature type="non-terminal residue" evidence="13">
    <location>
        <position position="232"/>
    </location>
</feature>
<dbReference type="GO" id="GO:0006914">
    <property type="term" value="P:autophagy"/>
    <property type="evidence" value="ECO:0007669"/>
    <property type="project" value="UniProtKB-KW"/>
</dbReference>
<dbReference type="AlphaFoldDB" id="X6NS26"/>
<keyword evidence="5" id="KW-0653">Protein transport</keyword>
<feature type="signal peptide" evidence="11">
    <location>
        <begin position="1"/>
        <end position="17"/>
    </location>
</feature>
<evidence type="ECO:0000256" key="9">
    <source>
        <dbReference type="ARBA" id="ARBA00032823"/>
    </source>
</evidence>
<feature type="compositionally biased region" description="Polar residues" evidence="10">
    <location>
        <begin position="46"/>
        <end position="59"/>
    </location>
</feature>
<feature type="region of interest" description="Disordered" evidence="10">
    <location>
        <begin position="23"/>
        <end position="59"/>
    </location>
</feature>
<reference evidence="13 14" key="1">
    <citation type="journal article" date="2013" name="Curr. Biol.">
        <title>The Genome of the Foraminiferan Reticulomyxa filosa.</title>
        <authorList>
            <person name="Glockner G."/>
            <person name="Hulsmann N."/>
            <person name="Schleicher M."/>
            <person name="Noegel A.A."/>
            <person name="Eichinger L."/>
            <person name="Gallinger C."/>
            <person name="Pawlowski J."/>
            <person name="Sierra R."/>
            <person name="Euteneuer U."/>
            <person name="Pillet L."/>
            <person name="Moustafa A."/>
            <person name="Platzer M."/>
            <person name="Groth M."/>
            <person name="Szafranski K."/>
            <person name="Schliwa M."/>
        </authorList>
    </citation>
    <scope>NUCLEOTIDE SEQUENCE [LARGE SCALE GENOMIC DNA]</scope>
</reference>
<dbReference type="FunFam" id="3.40.140.70:FF:000001">
    <property type="entry name" value="Ubiquitin-like modifier-activating enzyme atg7"/>
    <property type="match status" value="1"/>
</dbReference>
<name>X6NS26_RETFI</name>
<dbReference type="InterPro" id="IPR042522">
    <property type="entry name" value="Atg7_N_1"/>
</dbReference>
<dbReference type="GO" id="GO:0015031">
    <property type="term" value="P:protein transport"/>
    <property type="evidence" value="ECO:0007669"/>
    <property type="project" value="UniProtKB-KW"/>
</dbReference>
<evidence type="ECO:0000313" key="13">
    <source>
        <dbReference type="EMBL" id="ETO29085.1"/>
    </source>
</evidence>
<gene>
    <name evidence="13" type="ORF">RFI_08039</name>
</gene>
<evidence type="ECO:0000256" key="1">
    <source>
        <dbReference type="ARBA" id="ARBA00010931"/>
    </source>
</evidence>